<accession>A0A388KJ32</accession>
<feature type="compositionally biased region" description="Basic and acidic residues" evidence="2">
    <location>
        <begin position="7"/>
        <end position="24"/>
    </location>
</feature>
<reference evidence="4 5" key="1">
    <citation type="journal article" date="2018" name="Cell">
        <title>The Chara Genome: Secondary Complexity and Implications for Plant Terrestrialization.</title>
        <authorList>
            <person name="Nishiyama T."/>
            <person name="Sakayama H."/>
            <person name="Vries J.D."/>
            <person name="Buschmann H."/>
            <person name="Saint-Marcoux D."/>
            <person name="Ullrich K.K."/>
            <person name="Haas F.B."/>
            <person name="Vanderstraeten L."/>
            <person name="Becker D."/>
            <person name="Lang D."/>
            <person name="Vosolsobe S."/>
            <person name="Rombauts S."/>
            <person name="Wilhelmsson P.K.I."/>
            <person name="Janitza P."/>
            <person name="Kern R."/>
            <person name="Heyl A."/>
            <person name="Rumpler F."/>
            <person name="Villalobos L.I.A.C."/>
            <person name="Clay J.M."/>
            <person name="Skokan R."/>
            <person name="Toyoda A."/>
            <person name="Suzuki Y."/>
            <person name="Kagoshima H."/>
            <person name="Schijlen E."/>
            <person name="Tajeshwar N."/>
            <person name="Catarino B."/>
            <person name="Hetherington A.J."/>
            <person name="Saltykova A."/>
            <person name="Bonnot C."/>
            <person name="Breuninger H."/>
            <person name="Symeonidi A."/>
            <person name="Radhakrishnan G.V."/>
            <person name="Van Nieuwerburgh F."/>
            <person name="Deforce D."/>
            <person name="Chang C."/>
            <person name="Karol K.G."/>
            <person name="Hedrich R."/>
            <person name="Ulvskov P."/>
            <person name="Glockner G."/>
            <person name="Delwiche C.F."/>
            <person name="Petrasek J."/>
            <person name="Van de Peer Y."/>
            <person name="Friml J."/>
            <person name="Beilby M."/>
            <person name="Dolan L."/>
            <person name="Kohara Y."/>
            <person name="Sugano S."/>
            <person name="Fujiyama A."/>
            <person name="Delaux P.-M."/>
            <person name="Quint M."/>
            <person name="TheiBen G."/>
            <person name="Hagemann M."/>
            <person name="Harholt J."/>
            <person name="Dunand C."/>
            <person name="Zachgo S."/>
            <person name="Langdale J."/>
            <person name="Maumus F."/>
            <person name="Straeten D.V.D."/>
            <person name="Gould S.B."/>
            <person name="Rensing S.A."/>
        </authorList>
    </citation>
    <scope>NUCLEOTIDE SEQUENCE [LARGE SCALE GENOMIC DNA]</scope>
    <source>
        <strain evidence="4 5">S276</strain>
    </source>
</reference>
<feature type="compositionally biased region" description="Low complexity" evidence="2">
    <location>
        <begin position="43"/>
        <end position="55"/>
    </location>
</feature>
<dbReference type="Gene3D" id="2.60.40.10">
    <property type="entry name" value="Immunoglobulins"/>
    <property type="match status" value="1"/>
</dbReference>
<feature type="compositionally biased region" description="Gly residues" evidence="2">
    <location>
        <begin position="25"/>
        <end position="42"/>
    </location>
</feature>
<evidence type="ECO:0000256" key="2">
    <source>
        <dbReference type="SAM" id="MobiDB-lite"/>
    </source>
</evidence>
<dbReference type="Gramene" id="GBG70064">
    <property type="protein sequence ID" value="GBG70064"/>
    <property type="gene ID" value="CBR_g4892"/>
</dbReference>
<keyword evidence="5" id="KW-1185">Reference proteome</keyword>
<gene>
    <name evidence="4" type="ORF">CBR_g4892</name>
</gene>
<dbReference type="InterPro" id="IPR043554">
    <property type="entry name" value="KINB"/>
</dbReference>
<dbReference type="SUPFAM" id="SSF160219">
    <property type="entry name" value="AMPKBI-like"/>
    <property type="match status" value="1"/>
</dbReference>
<dbReference type="Gene3D" id="6.20.250.60">
    <property type="match status" value="1"/>
</dbReference>
<dbReference type="InterPro" id="IPR032640">
    <property type="entry name" value="AMPK1_CBM"/>
</dbReference>
<dbReference type="STRING" id="69332.A0A388KJ32"/>
<dbReference type="Pfam" id="PF16561">
    <property type="entry name" value="AMPK1_CBM"/>
    <property type="match status" value="1"/>
</dbReference>
<dbReference type="CDD" id="cd02859">
    <property type="entry name" value="E_set_AMPKbeta_like_N"/>
    <property type="match status" value="1"/>
</dbReference>
<sequence>MGNTPGRDGRGHRGERTGAREGTRRGGGGGGARAADGRGGGPSHSNSSESMGSSPPGSPGGTGAMSPLLFTPQIPMTPIPKADEVVLPPYSYPAANDAHRHQLDDANTILALIIWTHGGNNVSVEGSWDNWHKREPLSRSGKDFALIKRLPSGIYQYKFIVDEQWRFAPDLPSIHDEMGNVNNVLEVQETVSENFENLAGFEPPRSPDSSYNNAFFAPEDYTKEPPAIPPHLHLTPLNVTGVSDNQSLPRPQHVILNHVYVEKGKTARSVLALGATQRYRSKYVTVVLYKPLHK</sequence>
<dbReference type="InterPro" id="IPR006828">
    <property type="entry name" value="ASC_dom"/>
</dbReference>
<dbReference type="EMBL" id="BFEA01000124">
    <property type="protein sequence ID" value="GBG70064.1"/>
    <property type="molecule type" value="Genomic_DNA"/>
</dbReference>
<feature type="region of interest" description="Disordered" evidence="2">
    <location>
        <begin position="1"/>
        <end position="72"/>
    </location>
</feature>
<dbReference type="InterPro" id="IPR014756">
    <property type="entry name" value="Ig_E-set"/>
</dbReference>
<dbReference type="Proteomes" id="UP000265515">
    <property type="component" value="Unassembled WGS sequence"/>
</dbReference>
<evidence type="ECO:0000256" key="1">
    <source>
        <dbReference type="ARBA" id="ARBA00010926"/>
    </source>
</evidence>
<evidence type="ECO:0000313" key="4">
    <source>
        <dbReference type="EMBL" id="GBG70064.1"/>
    </source>
</evidence>
<proteinExistence type="inferred from homology"/>
<dbReference type="OrthoDB" id="531008at2759"/>
<dbReference type="OMA" id="AMYDEMG"/>
<dbReference type="Pfam" id="PF04739">
    <property type="entry name" value="AMPKBI"/>
    <property type="match status" value="1"/>
</dbReference>
<dbReference type="SUPFAM" id="SSF81296">
    <property type="entry name" value="E set domains"/>
    <property type="match status" value="1"/>
</dbReference>
<feature type="domain" description="Association with the SNF1 complex (ASC)" evidence="3">
    <location>
        <begin position="204"/>
        <end position="292"/>
    </location>
</feature>
<protein>
    <recommendedName>
        <fullName evidence="3">Association with the SNF1 complex (ASC) domain-containing protein</fullName>
    </recommendedName>
</protein>
<dbReference type="InterPro" id="IPR037256">
    <property type="entry name" value="ASC_dom_sf"/>
</dbReference>
<comment type="similarity">
    <text evidence="1">Belongs to the 5'-AMP-activated protein kinase beta subunit family.</text>
</comment>
<evidence type="ECO:0000313" key="5">
    <source>
        <dbReference type="Proteomes" id="UP000265515"/>
    </source>
</evidence>
<dbReference type="SMART" id="SM01010">
    <property type="entry name" value="AMPKBI"/>
    <property type="match status" value="1"/>
</dbReference>
<organism evidence="4 5">
    <name type="scientific">Chara braunii</name>
    <name type="common">Braun's stonewort</name>
    <dbReference type="NCBI Taxonomy" id="69332"/>
    <lineage>
        <taxon>Eukaryota</taxon>
        <taxon>Viridiplantae</taxon>
        <taxon>Streptophyta</taxon>
        <taxon>Charophyceae</taxon>
        <taxon>Charales</taxon>
        <taxon>Characeae</taxon>
        <taxon>Chara</taxon>
    </lineage>
</organism>
<dbReference type="InterPro" id="IPR013783">
    <property type="entry name" value="Ig-like_fold"/>
</dbReference>
<evidence type="ECO:0000259" key="3">
    <source>
        <dbReference type="SMART" id="SM01010"/>
    </source>
</evidence>
<comment type="caution">
    <text evidence="4">The sequence shown here is derived from an EMBL/GenBank/DDBJ whole genome shotgun (WGS) entry which is preliminary data.</text>
</comment>
<name>A0A388KJ32_CHABU</name>
<dbReference type="PANTHER" id="PTHR46316">
    <property type="entry name" value="SNF1-RELATED PROTEIN KINASE REGULATORY SUBUNIT BETA-1"/>
    <property type="match status" value="1"/>
</dbReference>
<dbReference type="PANTHER" id="PTHR46316:SF2">
    <property type="entry name" value="SNF1-RELATED PROTEIN KINASE REGULATORY SUBUNIT BETA-2"/>
    <property type="match status" value="1"/>
</dbReference>
<dbReference type="AlphaFoldDB" id="A0A388KJ32"/>
<dbReference type="GO" id="GO:0005737">
    <property type="term" value="C:cytoplasm"/>
    <property type="evidence" value="ECO:0007669"/>
    <property type="project" value="UniProtKB-ARBA"/>
</dbReference>